<dbReference type="GO" id="GO:0047617">
    <property type="term" value="F:fatty acyl-CoA hydrolase activity"/>
    <property type="evidence" value="ECO:0007669"/>
    <property type="project" value="TreeGrafter"/>
</dbReference>
<keyword evidence="2" id="KW-0378">Hydrolase</keyword>
<gene>
    <name evidence="4" type="ORF">BU112_13525</name>
</gene>
<dbReference type="SUPFAM" id="SSF54637">
    <property type="entry name" value="Thioesterase/thiol ester dehydrase-isomerase"/>
    <property type="match status" value="1"/>
</dbReference>
<dbReference type="InterPro" id="IPR006683">
    <property type="entry name" value="Thioestr_dom"/>
</dbReference>
<comment type="caution">
    <text evidence="4">The sequence shown here is derived from an EMBL/GenBank/DDBJ whole genome shotgun (WGS) entry which is preliminary data.</text>
</comment>
<evidence type="ECO:0000256" key="2">
    <source>
        <dbReference type="ARBA" id="ARBA00022801"/>
    </source>
</evidence>
<sequence length="152" mass="17821">MIYSMTQIESRYSETDQMGVIYHGNYPTWFEVARTDYISKLGFSYKAMEDSGIISPVVDLDIKYIKSIFYPEKVKIKTWVEKYSRLRSVYCYEIYNEAGELATTGSTTLTCIKKEDFKPIRLDRYFPEWHAVYSDVAERNKLGENLEVIKGI</sequence>
<dbReference type="Proteomes" id="UP000286317">
    <property type="component" value="Unassembled WGS sequence"/>
</dbReference>
<dbReference type="RefSeq" id="WP_119586138.1">
    <property type="nucleotide sequence ID" value="NZ_JAWVBH010000001.1"/>
</dbReference>
<evidence type="ECO:0000256" key="1">
    <source>
        <dbReference type="ARBA" id="ARBA00005953"/>
    </source>
</evidence>
<evidence type="ECO:0000313" key="5">
    <source>
        <dbReference type="Proteomes" id="UP000286317"/>
    </source>
</evidence>
<evidence type="ECO:0000259" key="3">
    <source>
        <dbReference type="Pfam" id="PF03061"/>
    </source>
</evidence>
<dbReference type="Gene3D" id="3.10.129.10">
    <property type="entry name" value="Hotdog Thioesterase"/>
    <property type="match status" value="1"/>
</dbReference>
<dbReference type="NCBIfam" id="NF047424">
    <property type="entry name" value="MenI_Staph"/>
    <property type="match status" value="1"/>
</dbReference>
<dbReference type="EMBL" id="QXUF01000150">
    <property type="protein sequence ID" value="RIM96820.1"/>
    <property type="molecule type" value="Genomic_DNA"/>
</dbReference>
<comment type="similarity">
    <text evidence="1">Belongs to the 4-hydroxybenzoyl-CoA thioesterase family.</text>
</comment>
<reference evidence="4 5" key="1">
    <citation type="journal article" date="2016" name="Front. Microbiol.">
        <title>Comprehensive Phylogenetic Analysis of Bovine Non-aureus Staphylococci Species Based on Whole-Genome Sequencing.</title>
        <authorList>
            <person name="Naushad S."/>
            <person name="Barkema H.W."/>
            <person name="Luby C."/>
            <person name="Condas L.A."/>
            <person name="Nobrega D.B."/>
            <person name="Carson D.A."/>
            <person name="De Buck J."/>
        </authorList>
    </citation>
    <scope>NUCLEOTIDE SEQUENCE [LARGE SCALE GENOMIC DNA]</scope>
    <source>
        <strain evidence="4 5">SNUC 4554</strain>
    </source>
</reference>
<evidence type="ECO:0000313" key="4">
    <source>
        <dbReference type="EMBL" id="RIM96820.1"/>
    </source>
</evidence>
<dbReference type="NCBIfam" id="TIGR00051">
    <property type="entry name" value="YbgC/FadM family acyl-CoA thioesterase"/>
    <property type="match status" value="1"/>
</dbReference>
<name>A0A418IC44_9STAP</name>
<dbReference type="InterPro" id="IPR050563">
    <property type="entry name" value="4-hydroxybenzoyl-CoA_TE"/>
</dbReference>
<keyword evidence="5" id="KW-1185">Reference proteome</keyword>
<dbReference type="PANTHER" id="PTHR31793">
    <property type="entry name" value="4-HYDROXYBENZOYL-COA THIOESTERASE FAMILY MEMBER"/>
    <property type="match status" value="1"/>
</dbReference>
<dbReference type="InterPro" id="IPR006684">
    <property type="entry name" value="YbgC/YbaW"/>
</dbReference>
<organism evidence="4 5">
    <name type="scientific">Staphylococcus shinii</name>
    <dbReference type="NCBI Taxonomy" id="2912228"/>
    <lineage>
        <taxon>Bacteria</taxon>
        <taxon>Bacillati</taxon>
        <taxon>Bacillota</taxon>
        <taxon>Bacilli</taxon>
        <taxon>Bacillales</taxon>
        <taxon>Staphylococcaceae</taxon>
        <taxon>Staphylococcus</taxon>
    </lineage>
</organism>
<accession>A0A418IC44</accession>
<protein>
    <submittedName>
        <fullName evidence="4">Acyl-CoA thioesterase</fullName>
    </submittedName>
</protein>
<dbReference type="AlphaFoldDB" id="A0A418IC44"/>
<dbReference type="Pfam" id="PF03061">
    <property type="entry name" value="4HBT"/>
    <property type="match status" value="1"/>
</dbReference>
<proteinExistence type="inferred from homology"/>
<dbReference type="OrthoDB" id="9800856at2"/>
<dbReference type="CDD" id="cd00586">
    <property type="entry name" value="4HBT"/>
    <property type="match status" value="1"/>
</dbReference>
<dbReference type="InterPro" id="IPR029069">
    <property type="entry name" value="HotDog_dom_sf"/>
</dbReference>
<feature type="domain" description="Thioesterase" evidence="3">
    <location>
        <begin position="18"/>
        <end position="102"/>
    </location>
</feature>
<dbReference type="PANTHER" id="PTHR31793:SF27">
    <property type="entry name" value="NOVEL THIOESTERASE SUPERFAMILY DOMAIN AND SAPOSIN A-TYPE DOMAIN CONTAINING PROTEIN (0610012H03RIK)"/>
    <property type="match status" value="1"/>
</dbReference>